<dbReference type="InterPro" id="IPR019109">
    <property type="entry name" value="MamF_MmsF"/>
</dbReference>
<evidence type="ECO:0000256" key="2">
    <source>
        <dbReference type="ARBA" id="ARBA00022692"/>
    </source>
</evidence>
<accession>A0A2I0R219</accession>
<evidence type="ECO:0000313" key="6">
    <source>
        <dbReference type="EMBL" id="PKR80624.1"/>
    </source>
</evidence>
<evidence type="ECO:0000256" key="3">
    <source>
        <dbReference type="ARBA" id="ARBA00022989"/>
    </source>
</evidence>
<proteinExistence type="predicted"/>
<keyword evidence="2 5" id="KW-0812">Transmembrane</keyword>
<comment type="caution">
    <text evidence="6">The sequence shown here is derived from an EMBL/GenBank/DDBJ whole genome shotgun (WGS) entry which is preliminary data.</text>
</comment>
<gene>
    <name evidence="6" type="ORF">CW751_09650</name>
</gene>
<feature type="transmembrane region" description="Helical" evidence="5">
    <location>
        <begin position="12"/>
        <end position="30"/>
    </location>
</feature>
<keyword evidence="3 5" id="KW-1133">Transmembrane helix</keyword>
<sequence>MTEVKQQNTETTVGVVAYITLIGFIIALVLNNDKKGEDKAFGAFHLRQALGLMLTGIVVMVALMIVITIFMFISISFGGLFATILYPVLYLGMLALLIIGIINAANGQKKELPVIGPMISKIFGKAFE</sequence>
<evidence type="ECO:0000313" key="7">
    <source>
        <dbReference type="Proteomes" id="UP000236654"/>
    </source>
</evidence>
<evidence type="ECO:0000256" key="5">
    <source>
        <dbReference type="SAM" id="Phobius"/>
    </source>
</evidence>
<dbReference type="RefSeq" id="WP_101334794.1">
    <property type="nucleotide sequence ID" value="NZ_PJNI01000009.1"/>
</dbReference>
<name>A0A2I0R219_9FLAO</name>
<evidence type="ECO:0000256" key="1">
    <source>
        <dbReference type="ARBA" id="ARBA00004141"/>
    </source>
</evidence>
<reference evidence="6 7" key="1">
    <citation type="submission" date="2017-12" db="EMBL/GenBank/DDBJ databases">
        <title>The draft genome sequence of Brumimicrobium saltpan LHR20.</title>
        <authorList>
            <person name="Do Z.-J."/>
            <person name="Luo H.-R."/>
        </authorList>
    </citation>
    <scope>NUCLEOTIDE SEQUENCE [LARGE SCALE GENOMIC DNA]</scope>
    <source>
        <strain evidence="6 7">LHR20</strain>
    </source>
</reference>
<comment type="subcellular location">
    <subcellularLocation>
        <location evidence="1">Membrane</location>
        <topology evidence="1">Multi-pass membrane protein</topology>
    </subcellularLocation>
</comment>
<evidence type="ECO:0008006" key="8">
    <source>
        <dbReference type="Google" id="ProtNLM"/>
    </source>
</evidence>
<dbReference type="Proteomes" id="UP000236654">
    <property type="component" value="Unassembled WGS sequence"/>
</dbReference>
<organism evidence="6 7">
    <name type="scientific">Brumimicrobium salinarum</name>
    <dbReference type="NCBI Taxonomy" id="2058658"/>
    <lineage>
        <taxon>Bacteria</taxon>
        <taxon>Pseudomonadati</taxon>
        <taxon>Bacteroidota</taxon>
        <taxon>Flavobacteriia</taxon>
        <taxon>Flavobacteriales</taxon>
        <taxon>Crocinitomicaceae</taxon>
        <taxon>Brumimicrobium</taxon>
    </lineage>
</organism>
<feature type="transmembrane region" description="Helical" evidence="5">
    <location>
        <begin position="79"/>
        <end position="102"/>
    </location>
</feature>
<keyword evidence="4 5" id="KW-0472">Membrane</keyword>
<protein>
    <recommendedName>
        <fullName evidence="8">DUF4870 domain-containing protein</fullName>
    </recommendedName>
</protein>
<keyword evidence="7" id="KW-1185">Reference proteome</keyword>
<evidence type="ECO:0000256" key="4">
    <source>
        <dbReference type="ARBA" id="ARBA00023136"/>
    </source>
</evidence>
<feature type="transmembrane region" description="Helical" evidence="5">
    <location>
        <begin position="50"/>
        <end position="73"/>
    </location>
</feature>
<dbReference type="Pfam" id="PF09685">
    <property type="entry name" value="MamF_MmsF"/>
    <property type="match status" value="1"/>
</dbReference>
<dbReference type="EMBL" id="PJNI01000009">
    <property type="protein sequence ID" value="PKR80624.1"/>
    <property type="molecule type" value="Genomic_DNA"/>
</dbReference>
<dbReference type="AlphaFoldDB" id="A0A2I0R219"/>
<dbReference type="OrthoDB" id="6400719at2"/>